<accession>A0AA41W6F9</accession>
<evidence type="ECO:0000256" key="1">
    <source>
        <dbReference type="SAM" id="SignalP"/>
    </source>
</evidence>
<evidence type="ECO:0000313" key="3">
    <source>
        <dbReference type="EMBL" id="MCM2679759.1"/>
    </source>
</evidence>
<keyword evidence="4" id="KW-1185">Reference proteome</keyword>
<organism evidence="3 4">
    <name type="scientific">Echinimonas agarilytica</name>
    <dbReference type="NCBI Taxonomy" id="1215918"/>
    <lineage>
        <taxon>Bacteria</taxon>
        <taxon>Pseudomonadati</taxon>
        <taxon>Pseudomonadota</taxon>
        <taxon>Gammaproteobacteria</taxon>
        <taxon>Alteromonadales</taxon>
        <taxon>Echinimonadaceae</taxon>
        <taxon>Echinimonas</taxon>
    </lineage>
</organism>
<feature type="signal peptide" evidence="1">
    <location>
        <begin position="1"/>
        <end position="24"/>
    </location>
</feature>
<dbReference type="RefSeq" id="WP_251261197.1">
    <property type="nucleotide sequence ID" value="NZ_JAMQGP010000003.1"/>
</dbReference>
<name>A0AA41W6F9_9GAMM</name>
<feature type="domain" description="Invasin" evidence="2">
    <location>
        <begin position="391"/>
        <end position="463"/>
    </location>
</feature>
<sequence length="798" mass="82665">MWNRVQWPALLMAILLSGCGGSSGGSLVFDDGTGDDTDPEPTEPVSTVEISLWDCDSYDISDPSISDCSETNEVRETPTTVVYVVAKEGGREASGVKVTVDTDKGNLSVSDGSVLTNSNGQGYMTLAPGEDTGVVTLTANYSDADSAEVIATIFGAPTTSDKTIDVSLWDCPPSQSGCMEIDDFSSASPALIIVKATSDQQPATKAKVVVTADKGTLSPSDGVALTDDEGMAYIDISAGVDSGIVTISGTYDDASDEVLATINEVKINLELTSTLAPGDELADGSTLPITATLTTDDGEPYLSPVEVTFTSQCVASDKAELDDSILATNGTAQATYKSAGCEAEDVITASVTLGSSSDTQQLLIPIAVTLAGNIEFVSAAPELINLQGTGGQTSSVVTFKVTDSSQNVKQGQQVNFSLASGEDKVELNVMSAISNNDGEVTVTVTSKSLPGSARIQAEVDGSDPIITAVSSVLAIATGLPDADSFSISFDTVNPNAWSTDGVPVVVTVRVADHFNNPVPDDTSISFIAEGGSIQPACKTSGGKCSVTWESADPRPLDARVTVLAFVEGEESFYDLDGDGLYTEGTDTFVAYYDLGEAYRDDNENGVYDDVDQLIDRNKDRIYNGPNGIYDGLLCSDASSATGGCNKSLVDVTSLGANVIVMAGNSPEAYFCANDGSDVDCSGGPSGAPSTQASNIDRVYVCIRDRAPDGTYNPVAQDSTISFRAGSGSDLVVEAPSNFVQGFTNNAIYHDFLGIDDTQSCGDGLYSVLINTDEGLGSVIVELGTGENPISSSISIVAP</sequence>
<comment type="caution">
    <text evidence="3">The sequence shown here is derived from an EMBL/GenBank/DDBJ whole genome shotgun (WGS) entry which is preliminary data.</text>
</comment>
<gene>
    <name evidence="3" type="ORF">NAF29_08790</name>
</gene>
<keyword evidence="1" id="KW-0732">Signal</keyword>
<protein>
    <recommendedName>
        <fullName evidence="2">Invasin domain-containing protein</fullName>
    </recommendedName>
</protein>
<proteinExistence type="predicted"/>
<evidence type="ECO:0000313" key="4">
    <source>
        <dbReference type="Proteomes" id="UP001165393"/>
    </source>
</evidence>
<evidence type="ECO:0000259" key="2">
    <source>
        <dbReference type="Pfam" id="PF09134"/>
    </source>
</evidence>
<feature type="chain" id="PRO_5041322474" description="Invasin domain-containing protein" evidence="1">
    <location>
        <begin position="25"/>
        <end position="798"/>
    </location>
</feature>
<dbReference type="InterPro" id="IPR015217">
    <property type="entry name" value="Invasin_dom_3"/>
</dbReference>
<dbReference type="SUPFAM" id="SSF49373">
    <property type="entry name" value="Invasin/intimin cell-adhesion fragments"/>
    <property type="match status" value="3"/>
</dbReference>
<dbReference type="InterPro" id="IPR013783">
    <property type="entry name" value="Ig-like_fold"/>
</dbReference>
<dbReference type="Gene3D" id="2.60.40.10">
    <property type="entry name" value="Immunoglobulins"/>
    <property type="match status" value="3"/>
</dbReference>
<dbReference type="EMBL" id="JAMQGP010000003">
    <property type="protein sequence ID" value="MCM2679759.1"/>
    <property type="molecule type" value="Genomic_DNA"/>
</dbReference>
<dbReference type="Proteomes" id="UP001165393">
    <property type="component" value="Unassembled WGS sequence"/>
</dbReference>
<dbReference type="InterPro" id="IPR008964">
    <property type="entry name" value="Invasin/intimin_cell_adhesion"/>
</dbReference>
<dbReference type="AlphaFoldDB" id="A0AA41W6F9"/>
<dbReference type="PROSITE" id="PS51257">
    <property type="entry name" value="PROKAR_LIPOPROTEIN"/>
    <property type="match status" value="1"/>
</dbReference>
<dbReference type="Pfam" id="PF09134">
    <property type="entry name" value="Invasin_D3"/>
    <property type="match status" value="1"/>
</dbReference>
<reference evidence="3 4" key="1">
    <citation type="journal article" date="2013" name="Antonie Van Leeuwenhoek">
        <title>Echinimonas agarilytica gen. nov., sp. nov., a new gammaproteobacterium isolated from the sea urchin Strongylocentrotus intermedius.</title>
        <authorList>
            <person name="Nedashkovskaya O.I."/>
            <person name="Stenkova A.M."/>
            <person name="Zhukova N.V."/>
            <person name="Van Trappen S."/>
            <person name="Lee J.S."/>
            <person name="Kim S.B."/>
        </authorList>
    </citation>
    <scope>NUCLEOTIDE SEQUENCE [LARGE SCALE GENOMIC DNA]</scope>
    <source>
        <strain evidence="3 4">KMM 6351</strain>
    </source>
</reference>